<accession>A0A2S0MMF1</accession>
<proteinExistence type="predicted"/>
<reference evidence="3" key="1">
    <citation type="submission" date="2018-03" db="EMBL/GenBank/DDBJ databases">
        <title>Genomic analysis of the strain SH-1 isolated from shrimp intestine.</title>
        <authorList>
            <person name="Kim Y.-S."/>
            <person name="Kim S.-E."/>
            <person name="Kim K.-H."/>
        </authorList>
    </citation>
    <scope>NUCLEOTIDE SEQUENCE [LARGE SCALE GENOMIC DNA]</scope>
    <source>
        <strain evidence="3">SH-1</strain>
    </source>
</reference>
<name>A0A2S0MMF1_9RHOB</name>
<protein>
    <submittedName>
        <fullName evidence="2">Paraquat-inducible membrane protein A</fullName>
    </submittedName>
</protein>
<dbReference type="Pfam" id="PF04403">
    <property type="entry name" value="PqiA"/>
    <property type="match status" value="1"/>
</dbReference>
<keyword evidence="1" id="KW-1133">Transmembrane helix</keyword>
<evidence type="ECO:0000256" key="1">
    <source>
        <dbReference type="SAM" id="Phobius"/>
    </source>
</evidence>
<keyword evidence="1" id="KW-0472">Membrane</keyword>
<dbReference type="Proteomes" id="UP000237655">
    <property type="component" value="Chromosome"/>
</dbReference>
<evidence type="ECO:0000313" key="3">
    <source>
        <dbReference type="Proteomes" id="UP000237655"/>
    </source>
</evidence>
<feature type="transmembrane region" description="Helical" evidence="1">
    <location>
        <begin position="119"/>
        <end position="138"/>
    </location>
</feature>
<feature type="transmembrane region" description="Helical" evidence="1">
    <location>
        <begin position="48"/>
        <end position="66"/>
    </location>
</feature>
<sequence length="143" mass="15385">MILRLVNLSLLVLFPVAWTAPLLRAGLLPFFGGSEITVLSGLAELWQVDPALAALVALFALFAPYAKTLSLMGVQFGWLTARAMPVVKVMGRLAMADIFLIALYILAAKGVGVGYVETAWGLWLFTGCVLTSLAVTYLTPLRN</sequence>
<dbReference type="AlphaFoldDB" id="A0A2S0MMF1"/>
<dbReference type="EMBL" id="CP027665">
    <property type="protein sequence ID" value="AVO37065.1"/>
    <property type="molecule type" value="Genomic_DNA"/>
</dbReference>
<keyword evidence="3" id="KW-1185">Reference proteome</keyword>
<dbReference type="KEGG" id="thas:C6Y53_04660"/>
<feature type="transmembrane region" description="Helical" evidence="1">
    <location>
        <begin position="86"/>
        <end position="107"/>
    </location>
</feature>
<dbReference type="InterPro" id="IPR007498">
    <property type="entry name" value="PqiA-like"/>
</dbReference>
<organism evidence="2 3">
    <name type="scientific">Pukyongiella litopenaei</name>
    <dbReference type="NCBI Taxonomy" id="2605946"/>
    <lineage>
        <taxon>Bacteria</taxon>
        <taxon>Pseudomonadati</taxon>
        <taxon>Pseudomonadota</taxon>
        <taxon>Alphaproteobacteria</taxon>
        <taxon>Rhodobacterales</taxon>
        <taxon>Paracoccaceae</taxon>
        <taxon>Pukyongiella</taxon>
    </lineage>
</organism>
<gene>
    <name evidence="2" type="ORF">C6Y53_04660</name>
</gene>
<dbReference type="RefSeq" id="WP_106471379.1">
    <property type="nucleotide sequence ID" value="NZ_CP027665.1"/>
</dbReference>
<evidence type="ECO:0000313" key="2">
    <source>
        <dbReference type="EMBL" id="AVO37065.1"/>
    </source>
</evidence>
<keyword evidence="1" id="KW-0812">Transmembrane</keyword>